<protein>
    <recommendedName>
        <fullName evidence="2">alpha-L-fucosidase</fullName>
        <ecNumber evidence="2">3.2.1.51</ecNumber>
    </recommendedName>
</protein>
<keyword evidence="9" id="KW-1185">Reference proteome</keyword>
<dbReference type="InterPro" id="IPR000933">
    <property type="entry name" value="Glyco_hydro_29"/>
</dbReference>
<feature type="chain" id="PRO_5046864777" description="alpha-L-fucosidase" evidence="6">
    <location>
        <begin position="23"/>
        <end position="707"/>
    </location>
</feature>
<dbReference type="SUPFAM" id="SSF49785">
    <property type="entry name" value="Galactose-binding domain-like"/>
    <property type="match status" value="2"/>
</dbReference>
<dbReference type="Proteomes" id="UP001247620">
    <property type="component" value="Unassembled WGS sequence"/>
</dbReference>
<dbReference type="PROSITE" id="PS50022">
    <property type="entry name" value="FA58C_3"/>
    <property type="match status" value="1"/>
</dbReference>
<dbReference type="SUPFAM" id="SSF51445">
    <property type="entry name" value="(Trans)glycosidases"/>
    <property type="match status" value="1"/>
</dbReference>
<dbReference type="EMBL" id="JAVDUU010000003">
    <property type="protein sequence ID" value="MDR6943545.1"/>
    <property type="molecule type" value="Genomic_DNA"/>
</dbReference>
<comment type="caution">
    <text evidence="8">The sequence shown here is derived from an EMBL/GenBank/DDBJ whole genome shotgun (WGS) entry which is preliminary data.</text>
</comment>
<keyword evidence="3 6" id="KW-0732">Signal</keyword>
<evidence type="ECO:0000313" key="9">
    <source>
        <dbReference type="Proteomes" id="UP001247620"/>
    </source>
</evidence>
<gene>
    <name evidence="8" type="ORF">J2W55_003398</name>
</gene>
<dbReference type="RefSeq" id="WP_310097974.1">
    <property type="nucleotide sequence ID" value="NZ_JAVDUU010000003.1"/>
</dbReference>
<dbReference type="Pfam" id="PF13290">
    <property type="entry name" value="CHB_HEX_C_1"/>
    <property type="match status" value="1"/>
</dbReference>
<dbReference type="InterPro" id="IPR017853">
    <property type="entry name" value="GH"/>
</dbReference>
<evidence type="ECO:0000256" key="5">
    <source>
        <dbReference type="ARBA" id="ARBA00023295"/>
    </source>
</evidence>
<dbReference type="PANTHER" id="PTHR10030">
    <property type="entry name" value="ALPHA-L-FUCOSIDASE"/>
    <property type="match status" value="1"/>
</dbReference>
<proteinExistence type="inferred from homology"/>
<dbReference type="Pfam" id="PF00754">
    <property type="entry name" value="F5_F8_type_C"/>
    <property type="match status" value="2"/>
</dbReference>
<keyword evidence="5 8" id="KW-0326">Glycosidase</keyword>
<dbReference type="Gene3D" id="3.20.20.80">
    <property type="entry name" value="Glycosidases"/>
    <property type="match status" value="1"/>
</dbReference>
<evidence type="ECO:0000256" key="3">
    <source>
        <dbReference type="ARBA" id="ARBA00022729"/>
    </source>
</evidence>
<dbReference type="Pfam" id="PF01120">
    <property type="entry name" value="Alpha_L_fucos"/>
    <property type="match status" value="1"/>
</dbReference>
<organism evidence="8 9">
    <name type="scientific">Mucilaginibacter pocheonensis</name>
    <dbReference type="NCBI Taxonomy" id="398050"/>
    <lineage>
        <taxon>Bacteria</taxon>
        <taxon>Pseudomonadati</taxon>
        <taxon>Bacteroidota</taxon>
        <taxon>Sphingobacteriia</taxon>
        <taxon>Sphingobacteriales</taxon>
        <taxon>Sphingobacteriaceae</taxon>
        <taxon>Mucilaginibacter</taxon>
    </lineage>
</organism>
<dbReference type="InterPro" id="IPR000421">
    <property type="entry name" value="FA58C"/>
</dbReference>
<evidence type="ECO:0000256" key="4">
    <source>
        <dbReference type="ARBA" id="ARBA00022801"/>
    </source>
</evidence>
<dbReference type="SMART" id="SM00812">
    <property type="entry name" value="Alpha_L_fucos"/>
    <property type="match status" value="1"/>
</dbReference>
<name>A0ABU1TFB2_9SPHI</name>
<feature type="domain" description="F5/8 type C" evidence="7">
    <location>
        <begin position="559"/>
        <end position="707"/>
    </location>
</feature>
<evidence type="ECO:0000259" key="7">
    <source>
        <dbReference type="PROSITE" id="PS50022"/>
    </source>
</evidence>
<dbReference type="PROSITE" id="PS51257">
    <property type="entry name" value="PROKAR_LIPOPROTEIN"/>
    <property type="match status" value="1"/>
</dbReference>
<dbReference type="GO" id="GO:0004560">
    <property type="term" value="F:alpha-L-fucosidase activity"/>
    <property type="evidence" value="ECO:0007669"/>
    <property type="project" value="UniProtKB-EC"/>
</dbReference>
<dbReference type="InterPro" id="IPR059177">
    <property type="entry name" value="GH29D-like_dom"/>
</dbReference>
<accession>A0ABU1TFB2</accession>
<evidence type="ECO:0000256" key="2">
    <source>
        <dbReference type="ARBA" id="ARBA00012662"/>
    </source>
</evidence>
<reference evidence="8 9" key="1">
    <citation type="submission" date="2023-07" db="EMBL/GenBank/DDBJ databases">
        <title>Sorghum-associated microbial communities from plants grown in Nebraska, USA.</title>
        <authorList>
            <person name="Schachtman D."/>
        </authorList>
    </citation>
    <scope>NUCLEOTIDE SEQUENCE [LARGE SCALE GENOMIC DNA]</scope>
    <source>
        <strain evidence="8 9">3262</strain>
    </source>
</reference>
<dbReference type="InterPro" id="IPR008979">
    <property type="entry name" value="Galactose-bd-like_sf"/>
</dbReference>
<dbReference type="EC" id="3.2.1.51" evidence="2"/>
<feature type="signal peptide" evidence="6">
    <location>
        <begin position="1"/>
        <end position="22"/>
    </location>
</feature>
<dbReference type="Gene3D" id="2.60.120.260">
    <property type="entry name" value="Galactose-binding domain-like"/>
    <property type="match status" value="2"/>
</dbReference>
<keyword evidence="4 8" id="KW-0378">Hydrolase</keyword>
<evidence type="ECO:0000313" key="8">
    <source>
        <dbReference type="EMBL" id="MDR6943545.1"/>
    </source>
</evidence>
<evidence type="ECO:0000256" key="1">
    <source>
        <dbReference type="ARBA" id="ARBA00007951"/>
    </source>
</evidence>
<evidence type="ECO:0000256" key="6">
    <source>
        <dbReference type="SAM" id="SignalP"/>
    </source>
</evidence>
<comment type="similarity">
    <text evidence="1">Belongs to the glycosyl hydrolase 29 family.</text>
</comment>
<sequence>MKKNICLALLFVIVACRAFSQAPPKPYGPIPTKGQLNWQEMGMYCIIHYGLDTYTNKEWGYGDEDPKLLTPSQFSATQIVAAAKAGGFKGVVVVAKHHDGFCLWPTKTTTHNISQSPYKNGKGDMLREYREACDKLGMKLGVYCSPWDRNNPNYGTSEYLKIYQAQLRELYTNYGPLFISWHDGANGGDGYYGGKREVRKIDRSTYYDWKNTWGITRKLQPNAVIFGDVGPDVRWVGNEEGHAGETCWATYTPHAPDEGKEPGNGYVKDYEGTEGTRNGKYWMPAECDVSLRPGWFYHKTQDDGVKSPYTLLDLYYKSVGRGAALDLGLSPDQRGIVNEIDVRSLTEFGKLLKQTFAVNLAKGATLTASNIRGGNKAKYGPQFLLDNDRYTYWSTDDKITTPQLTIDLHTPKTFNVIRLRENIKLGQRIDSVAVDALVNGKWQQAGSATSIGGNRLIRLTQNITAAKLRLRVTGSKVAIALSDFGIYKEPVHLSAPTITRNKNGDVVIATEAPVNAIHYTLDGDEPTLSSPVYKDPLSIGNGKTVKARAFENAGVASETTTTQFGISHKSWVITDASGTDGEAKRAENAIDEYANTFYSTLKHNQDTIAFPQQITVDMGQNQQIKAFSYLPRQDKQSEGTVDRYNYYVSADGKDWQKVASGEFSNIKSNPIEQTVTLPQIVNARYFKFEAVHVIAGNGITVAELSVY</sequence>
<dbReference type="InterPro" id="IPR057739">
    <property type="entry name" value="Glyco_hydro_29_N"/>
</dbReference>
<dbReference type="PANTHER" id="PTHR10030:SF37">
    <property type="entry name" value="ALPHA-L-FUCOSIDASE-RELATED"/>
    <property type="match status" value="1"/>
</dbReference>